<feature type="region of interest" description="Disordered" evidence="1">
    <location>
        <begin position="139"/>
        <end position="166"/>
    </location>
</feature>
<reference evidence="3 4" key="2">
    <citation type="journal article" date="2013" name="IMA Fungus">
        <title>IMA Genome-F 1: Ceratocystis fimbriata: Draft nuclear genome sequence for the plant pathogen, Ceratocystis fimbriata.</title>
        <authorList>
            <person name="Wilken P.M."/>
            <person name="Steenkamp E.T."/>
            <person name="Wingfield M.J."/>
            <person name="de Beer Z.W."/>
            <person name="Wingfield B.D."/>
        </authorList>
    </citation>
    <scope>NUCLEOTIDE SEQUENCE [LARGE SCALE GENOMIC DNA]</scope>
    <source>
        <strain evidence="3 4">CBS 114723</strain>
    </source>
</reference>
<protein>
    <recommendedName>
        <fullName evidence="5">Membrane anchor Opy2 N-terminal domain-containing protein</fullName>
    </recommendedName>
</protein>
<dbReference type="OrthoDB" id="2402916at2759"/>
<keyword evidence="2" id="KW-1133">Transmembrane helix</keyword>
<gene>
    <name evidence="3" type="ORF">CFIMG_001585RA</name>
</gene>
<feature type="region of interest" description="Disordered" evidence="1">
    <location>
        <begin position="353"/>
        <end position="390"/>
    </location>
</feature>
<comment type="caution">
    <text evidence="3">The sequence shown here is derived from an EMBL/GenBank/DDBJ whole genome shotgun (WGS) entry which is preliminary data.</text>
</comment>
<keyword evidence="4" id="KW-1185">Reference proteome</keyword>
<evidence type="ECO:0000313" key="3">
    <source>
        <dbReference type="EMBL" id="PHH53377.1"/>
    </source>
</evidence>
<sequence>MSALNGGEIVIETTSNEVFREALKARELYPRNDSESGCAVCQSGVTLRCEDSCYTTPGYQCVQVVSVSNCRECPMTKCQRTTGSSSASSSASSSSDGGHNGPNVGVIAGATIGGIILISTVAFLVWFFFIKKKRAEQRTSTSYKEMSSEKSPAEQTTARNNRSSMHTVHSIASTVLTRASNIIQIAYIPGVTNRANPTSPTVLVPPVPPIPIQVTGTGNNTPRNFEDQHFFMPGDLRASTYSDMSGFSDRTSFARQSYAMRSSVASTVYGKNAIIVAAPQTGMRVKPAMVSVRPTHNGPGGAVPPVPTVDVDKYARPKSRAESTFSVGSTFVNSASAATVTPVKGQAIRVVSGKKNSSPLTTSEVPDSASTDSASTIGNSIPQTSPFLDPEEKPTVLARMSAVMEEEAACASPMATIMESKSEEGTNKRNDMAKRGSSPFSDAFATKD</sequence>
<dbReference type="EMBL" id="APWK03000044">
    <property type="protein sequence ID" value="PHH53377.1"/>
    <property type="molecule type" value="Genomic_DNA"/>
</dbReference>
<dbReference type="Proteomes" id="UP000222788">
    <property type="component" value="Unassembled WGS sequence"/>
</dbReference>
<feature type="compositionally biased region" description="Basic and acidic residues" evidence="1">
    <location>
        <begin position="420"/>
        <end position="434"/>
    </location>
</feature>
<feature type="compositionally biased region" description="Low complexity" evidence="1">
    <location>
        <begin position="84"/>
        <end position="95"/>
    </location>
</feature>
<feature type="region of interest" description="Disordered" evidence="1">
    <location>
        <begin position="77"/>
        <end position="99"/>
    </location>
</feature>
<name>A0A2C5X542_9PEZI</name>
<reference evidence="3 4" key="1">
    <citation type="journal article" date="2013" name="Fungal Biol.">
        <title>Analysis of microsatellite markers in the genome of the plant pathogen Ceratocystis fimbriata.</title>
        <authorList>
            <person name="Simpson M.C."/>
            <person name="Wilken P.M."/>
            <person name="Coetzee M.P."/>
            <person name="Wingfield M.J."/>
            <person name="Wingfield B.D."/>
        </authorList>
    </citation>
    <scope>NUCLEOTIDE SEQUENCE [LARGE SCALE GENOMIC DNA]</scope>
    <source>
        <strain evidence="3 4">CBS 114723</strain>
    </source>
</reference>
<feature type="transmembrane region" description="Helical" evidence="2">
    <location>
        <begin position="104"/>
        <end position="129"/>
    </location>
</feature>
<proteinExistence type="predicted"/>
<feature type="compositionally biased region" description="Polar residues" evidence="1">
    <location>
        <begin position="153"/>
        <end position="166"/>
    </location>
</feature>
<evidence type="ECO:0000313" key="4">
    <source>
        <dbReference type="Proteomes" id="UP000222788"/>
    </source>
</evidence>
<organism evidence="3 4">
    <name type="scientific">Ceratocystis fimbriata CBS 114723</name>
    <dbReference type="NCBI Taxonomy" id="1035309"/>
    <lineage>
        <taxon>Eukaryota</taxon>
        <taxon>Fungi</taxon>
        <taxon>Dikarya</taxon>
        <taxon>Ascomycota</taxon>
        <taxon>Pezizomycotina</taxon>
        <taxon>Sordariomycetes</taxon>
        <taxon>Hypocreomycetidae</taxon>
        <taxon>Microascales</taxon>
        <taxon>Ceratocystidaceae</taxon>
        <taxon>Ceratocystis</taxon>
    </lineage>
</organism>
<evidence type="ECO:0000256" key="1">
    <source>
        <dbReference type="SAM" id="MobiDB-lite"/>
    </source>
</evidence>
<feature type="compositionally biased region" description="Polar residues" evidence="1">
    <location>
        <begin position="354"/>
        <end position="386"/>
    </location>
</feature>
<feature type="region of interest" description="Disordered" evidence="1">
    <location>
        <begin position="410"/>
        <end position="448"/>
    </location>
</feature>
<evidence type="ECO:0000256" key="2">
    <source>
        <dbReference type="SAM" id="Phobius"/>
    </source>
</evidence>
<accession>A0A2C5X542</accession>
<dbReference type="STRING" id="1035309.A0A2C5X542"/>
<evidence type="ECO:0008006" key="5">
    <source>
        <dbReference type="Google" id="ProtNLM"/>
    </source>
</evidence>
<dbReference type="AlphaFoldDB" id="A0A2C5X542"/>
<keyword evidence="2" id="KW-0812">Transmembrane</keyword>
<keyword evidence="2" id="KW-0472">Membrane</keyword>